<keyword evidence="3 5" id="KW-1133">Transmembrane helix</keyword>
<evidence type="ECO:0000256" key="4">
    <source>
        <dbReference type="ARBA" id="ARBA00023136"/>
    </source>
</evidence>
<comment type="similarity">
    <text evidence="5">Belongs to the 4-toluene sulfonate uptake permease (TSUP) (TC 2.A.102) family.</text>
</comment>
<accession>A0A8B6X3Y8</accession>
<feature type="transmembrane region" description="Helical" evidence="5">
    <location>
        <begin position="96"/>
        <end position="114"/>
    </location>
</feature>
<proteinExistence type="inferred from homology"/>
<reference evidence="7" key="1">
    <citation type="journal article" date="2012" name="Biochim. Biophys. Acta">
        <title>Bioinformatic characterization of the 4-Toluene Sulfonate Uptake Permease (TSUP) family of transmembrane proteins.</title>
        <authorList>
            <person name="Shlykov M.A."/>
            <person name="Zheng W.H."/>
            <person name="Chen J.S."/>
            <person name="Saier M.H. Jr."/>
        </authorList>
    </citation>
    <scope>NUCLEOTIDE SEQUENCE</scope>
</reference>
<name>A0A8B6X3Y8_9BURK</name>
<feature type="transmembrane region" description="Helical" evidence="5">
    <location>
        <begin position="182"/>
        <end position="205"/>
    </location>
</feature>
<keyword evidence="5" id="KW-1003">Cell membrane</keyword>
<evidence type="ECO:0000313" key="7">
    <source>
        <dbReference type="RefSeq" id="WP_028311100.1"/>
    </source>
</evidence>
<dbReference type="OrthoDB" id="7031597at2"/>
<keyword evidence="6" id="KW-1185">Reference proteome</keyword>
<feature type="transmembrane region" description="Helical" evidence="5">
    <location>
        <begin position="211"/>
        <end position="232"/>
    </location>
</feature>
<keyword evidence="4 5" id="KW-0472">Membrane</keyword>
<dbReference type="RefSeq" id="WP_028311100.1">
    <property type="nucleotide sequence ID" value="NZ_AXWS01000008.1"/>
</dbReference>
<dbReference type="AlphaFoldDB" id="A0A8B6X3Y8"/>
<dbReference type="InterPro" id="IPR051598">
    <property type="entry name" value="TSUP/Inactive_protease-like"/>
</dbReference>
<dbReference type="Proteomes" id="UP000675920">
    <property type="component" value="Unplaced"/>
</dbReference>
<evidence type="ECO:0000256" key="1">
    <source>
        <dbReference type="ARBA" id="ARBA00004141"/>
    </source>
</evidence>
<evidence type="ECO:0000256" key="2">
    <source>
        <dbReference type="ARBA" id="ARBA00022692"/>
    </source>
</evidence>
<feature type="transmembrane region" description="Helical" evidence="5">
    <location>
        <begin position="244"/>
        <end position="262"/>
    </location>
</feature>
<feature type="transmembrane region" description="Helical" evidence="5">
    <location>
        <begin position="44"/>
        <end position="62"/>
    </location>
</feature>
<dbReference type="PANTHER" id="PTHR43701">
    <property type="entry name" value="MEMBRANE TRANSPORTER PROTEIN MJ0441-RELATED"/>
    <property type="match status" value="1"/>
</dbReference>
<dbReference type="GO" id="GO:0005886">
    <property type="term" value="C:plasma membrane"/>
    <property type="evidence" value="ECO:0007669"/>
    <property type="project" value="UniProtKB-SubCell"/>
</dbReference>
<dbReference type="PANTHER" id="PTHR43701:SF2">
    <property type="entry name" value="MEMBRANE TRANSPORTER PROTEIN YJNA-RELATED"/>
    <property type="match status" value="1"/>
</dbReference>
<sequence>MLMPLAFGAVIGAVMGLTGAGGGILAVPALVVGLGFSMQEAAPIALLSVAVAAWIGTAQALSAGHARYRAATVMALAGLPLSGLGALLAHELPQRALMLVFAAIMFVSAGRALLQRRQAASGAPARPARLDPATGRFVWTRPTLTTIAGIGALTGFMTGLLGVGGGFVMVPTLRRFTPLTMHGVVGTSLMVQALVASGTVTVALARGAALPWSQGLVFTSGTVAGLVAGRLLNRRWSAARLETAFTVLVVVVALLMVGKALAL</sequence>
<comment type="subcellular location">
    <subcellularLocation>
        <location evidence="5">Cell membrane</location>
        <topology evidence="5">Multi-pass membrane protein</topology>
    </subcellularLocation>
    <subcellularLocation>
        <location evidence="1">Membrane</location>
        <topology evidence="1">Multi-pass membrane protein</topology>
    </subcellularLocation>
</comment>
<dbReference type="Pfam" id="PF01925">
    <property type="entry name" value="TauE"/>
    <property type="match status" value="1"/>
</dbReference>
<reference evidence="7" key="2">
    <citation type="submission" date="2025-08" db="UniProtKB">
        <authorList>
            <consortium name="RefSeq"/>
        </authorList>
    </citation>
    <scope>IDENTIFICATION</scope>
</reference>
<keyword evidence="2 5" id="KW-0812">Transmembrane</keyword>
<dbReference type="InterPro" id="IPR002781">
    <property type="entry name" value="TM_pro_TauE-like"/>
</dbReference>
<feature type="transmembrane region" description="Helical" evidence="5">
    <location>
        <begin position="147"/>
        <end position="170"/>
    </location>
</feature>
<evidence type="ECO:0000256" key="5">
    <source>
        <dbReference type="RuleBase" id="RU363041"/>
    </source>
</evidence>
<evidence type="ECO:0000313" key="6">
    <source>
        <dbReference type="Proteomes" id="UP000675920"/>
    </source>
</evidence>
<protein>
    <recommendedName>
        <fullName evidence="5">Probable membrane transporter protein</fullName>
    </recommendedName>
</protein>
<evidence type="ECO:0000256" key="3">
    <source>
        <dbReference type="ARBA" id="ARBA00022989"/>
    </source>
</evidence>
<feature type="transmembrane region" description="Helical" evidence="5">
    <location>
        <begin position="68"/>
        <end position="89"/>
    </location>
</feature>
<organism evidence="6 7">
    <name type="scientific">Derxia gummosa DSM 723</name>
    <dbReference type="NCBI Taxonomy" id="1121388"/>
    <lineage>
        <taxon>Bacteria</taxon>
        <taxon>Pseudomonadati</taxon>
        <taxon>Pseudomonadota</taxon>
        <taxon>Betaproteobacteria</taxon>
        <taxon>Burkholderiales</taxon>
        <taxon>Alcaligenaceae</taxon>
        <taxon>Derxia</taxon>
    </lineage>
</organism>
<feature type="transmembrane region" description="Helical" evidence="5">
    <location>
        <begin position="6"/>
        <end position="32"/>
    </location>
</feature>